<keyword evidence="3" id="KW-1185">Reference proteome</keyword>
<accession>A0A9X2FIY5</accession>
<evidence type="ECO:0000313" key="3">
    <source>
        <dbReference type="Proteomes" id="UP001155241"/>
    </source>
</evidence>
<dbReference type="InterPro" id="IPR013780">
    <property type="entry name" value="Glyco_hydro_b"/>
</dbReference>
<dbReference type="InterPro" id="IPR041233">
    <property type="entry name" value="Melibiase_C"/>
</dbReference>
<name>A0A9X2FIY5_9BACT</name>
<dbReference type="AlphaFoldDB" id="A0A9X2FIY5"/>
<organism evidence="2 3">
    <name type="scientific">Aeoliella straminimaris</name>
    <dbReference type="NCBI Taxonomy" id="2954799"/>
    <lineage>
        <taxon>Bacteria</taxon>
        <taxon>Pseudomonadati</taxon>
        <taxon>Planctomycetota</taxon>
        <taxon>Planctomycetia</taxon>
        <taxon>Pirellulales</taxon>
        <taxon>Lacipirellulaceae</taxon>
        <taxon>Aeoliella</taxon>
    </lineage>
</organism>
<dbReference type="EMBL" id="JAMXLR010000092">
    <property type="protein sequence ID" value="MCO6047631.1"/>
    <property type="molecule type" value="Genomic_DNA"/>
</dbReference>
<feature type="domain" description="Alpha galactosidase C-terminal" evidence="1">
    <location>
        <begin position="303"/>
        <end position="361"/>
    </location>
</feature>
<reference evidence="2" key="1">
    <citation type="submission" date="2022-06" db="EMBL/GenBank/DDBJ databases">
        <title>Aeoliella straminimaris, a novel planctomycete from sediments.</title>
        <authorList>
            <person name="Vitorino I.R."/>
            <person name="Lage O.M."/>
        </authorList>
    </citation>
    <scope>NUCLEOTIDE SEQUENCE</scope>
    <source>
        <strain evidence="2">ICT_H6.2</strain>
    </source>
</reference>
<proteinExistence type="predicted"/>
<dbReference type="SUPFAM" id="SSF51011">
    <property type="entry name" value="Glycosyl hydrolase domain"/>
    <property type="match status" value="1"/>
</dbReference>
<dbReference type="Pfam" id="PF17801">
    <property type="entry name" value="Melibiase_C"/>
    <property type="match status" value="1"/>
</dbReference>
<comment type="caution">
    <text evidence="2">The sequence shown here is derived from an EMBL/GenBank/DDBJ whole genome shotgun (WGS) entry which is preliminary data.</text>
</comment>
<protein>
    <recommendedName>
        <fullName evidence="1">Alpha galactosidase C-terminal domain-containing protein</fullName>
    </recommendedName>
</protein>
<sequence length="369" mass="41098">MAGPYYDYAWQELGYVHQAAEAGLKFTYQLRAHPSLQGVSLYDRGGVIASLSDAEIADYARQQVEAVIDDPVANATVARWAVTPEEIRYWSEDDLRYLDITVDTIREVEAERGVDPRPVWNYQANNRTAEQLVMIGEKLDVITKGTYMTTMENRGPERSGLAVWNFDQILQAAAELGATPQAIFQLYEDFTDPETGTVATEIERVIRNDVYLALVKGITSLNVFSMYENRTNLTTHNEQFEAYGSVATDLTGELDLQRVFLAGEEKDDLEIVAQDVPQTYMYTDMFGGVHEYPTLQYGNYSLDGDRYVVLVNSTESPMTVSIDGLPQTYTVDNLFAGTSAASTGTHYTTTLDRLGVQVLRFRASGGGIA</sequence>
<evidence type="ECO:0000313" key="2">
    <source>
        <dbReference type="EMBL" id="MCO6047631.1"/>
    </source>
</evidence>
<evidence type="ECO:0000259" key="1">
    <source>
        <dbReference type="Pfam" id="PF17801"/>
    </source>
</evidence>
<dbReference type="Proteomes" id="UP001155241">
    <property type="component" value="Unassembled WGS sequence"/>
</dbReference>
<dbReference type="Gene3D" id="2.60.40.1180">
    <property type="entry name" value="Golgi alpha-mannosidase II"/>
    <property type="match status" value="1"/>
</dbReference>
<dbReference type="RefSeq" id="WP_252855741.1">
    <property type="nucleotide sequence ID" value="NZ_JAMXLR010000092.1"/>
</dbReference>
<gene>
    <name evidence="2" type="ORF">NG895_27315</name>
</gene>